<proteinExistence type="predicted"/>
<gene>
    <name evidence="3" type="ORF">DUI87_02904</name>
</gene>
<dbReference type="Proteomes" id="UP000269221">
    <property type="component" value="Unassembled WGS sequence"/>
</dbReference>
<name>A0A3M0L9P5_HIRRU</name>
<feature type="domain" description="P-type ATPase N-terminal" evidence="2">
    <location>
        <begin position="42"/>
        <end position="84"/>
    </location>
</feature>
<dbReference type="SUPFAM" id="SSF81653">
    <property type="entry name" value="Calcium ATPase, transduction domain A"/>
    <property type="match status" value="1"/>
</dbReference>
<comment type="caution">
    <text evidence="3">The sequence shown here is derived from an EMBL/GenBank/DDBJ whole genome shotgun (WGS) entry which is preliminary data.</text>
</comment>
<dbReference type="InterPro" id="IPR001757">
    <property type="entry name" value="P_typ_ATPase"/>
</dbReference>
<dbReference type="GO" id="GO:0055037">
    <property type="term" value="C:recycling endosome"/>
    <property type="evidence" value="ECO:0007669"/>
    <property type="project" value="TreeGrafter"/>
</dbReference>
<protein>
    <submittedName>
        <fullName evidence="3">Uncharacterized protein</fullName>
    </submittedName>
</protein>
<reference evidence="3 4" key="1">
    <citation type="submission" date="2018-07" db="EMBL/GenBank/DDBJ databases">
        <title>A high quality draft genome assembly of the barn swallow (H. rustica rustica).</title>
        <authorList>
            <person name="Formenti G."/>
            <person name="Chiara M."/>
            <person name="Poveda L."/>
            <person name="Francoijs K.-J."/>
            <person name="Bonisoli-Alquati A."/>
            <person name="Canova L."/>
            <person name="Gianfranceschi L."/>
            <person name="Horner D.S."/>
            <person name="Saino N."/>
        </authorList>
    </citation>
    <scope>NUCLEOTIDE SEQUENCE [LARGE SCALE GENOMIC DNA]</scope>
    <source>
        <strain evidence="3">Chelidonia</strain>
        <tissue evidence="3">Blood</tissue>
    </source>
</reference>
<evidence type="ECO:0000259" key="2">
    <source>
        <dbReference type="Pfam" id="PF16209"/>
    </source>
</evidence>
<dbReference type="GO" id="GO:0140326">
    <property type="term" value="F:ATPase-coupled intramembrane lipid transporter activity"/>
    <property type="evidence" value="ECO:0007669"/>
    <property type="project" value="TreeGrafter"/>
</dbReference>
<dbReference type="InterPro" id="IPR008250">
    <property type="entry name" value="ATPase_P-typ_transduc_dom_A_sf"/>
</dbReference>
<dbReference type="Gene3D" id="2.70.150.10">
    <property type="entry name" value="Calcium-transporting ATPase, cytoplasmic transduction domain A"/>
    <property type="match status" value="1"/>
</dbReference>
<dbReference type="GO" id="GO:0045332">
    <property type="term" value="P:phospholipid translocation"/>
    <property type="evidence" value="ECO:0007669"/>
    <property type="project" value="TreeGrafter"/>
</dbReference>
<dbReference type="STRING" id="333673.A0A3M0L9P5"/>
<dbReference type="PANTHER" id="PTHR24092:SF38">
    <property type="entry name" value="PHOSPHOLIPID-TRANSPORTING ATPASE IG"/>
    <property type="match status" value="1"/>
</dbReference>
<organism evidence="3 4">
    <name type="scientific">Hirundo rustica rustica</name>
    <dbReference type="NCBI Taxonomy" id="333673"/>
    <lineage>
        <taxon>Eukaryota</taxon>
        <taxon>Metazoa</taxon>
        <taxon>Chordata</taxon>
        <taxon>Craniata</taxon>
        <taxon>Vertebrata</taxon>
        <taxon>Euteleostomi</taxon>
        <taxon>Archelosauria</taxon>
        <taxon>Archosauria</taxon>
        <taxon>Dinosauria</taxon>
        <taxon>Saurischia</taxon>
        <taxon>Theropoda</taxon>
        <taxon>Coelurosauria</taxon>
        <taxon>Aves</taxon>
        <taxon>Neognathae</taxon>
        <taxon>Neoaves</taxon>
        <taxon>Telluraves</taxon>
        <taxon>Australaves</taxon>
        <taxon>Passeriformes</taxon>
        <taxon>Sylvioidea</taxon>
        <taxon>Hirundinidae</taxon>
        <taxon>Hirundo</taxon>
    </lineage>
</organism>
<evidence type="ECO:0000313" key="4">
    <source>
        <dbReference type="Proteomes" id="UP000269221"/>
    </source>
</evidence>
<dbReference type="Pfam" id="PF00122">
    <property type="entry name" value="E1-E2_ATPase"/>
    <property type="match status" value="1"/>
</dbReference>
<dbReference type="InterPro" id="IPR032631">
    <property type="entry name" value="P-type_ATPase_N"/>
</dbReference>
<evidence type="ECO:0000313" key="3">
    <source>
        <dbReference type="EMBL" id="RMC22033.1"/>
    </source>
</evidence>
<dbReference type="EMBL" id="QRBI01000093">
    <property type="protein sequence ID" value="RMC22033.1"/>
    <property type="molecule type" value="Genomic_DNA"/>
</dbReference>
<evidence type="ECO:0000259" key="1">
    <source>
        <dbReference type="Pfam" id="PF00122"/>
    </source>
</evidence>
<dbReference type="GO" id="GO:0016887">
    <property type="term" value="F:ATP hydrolysis activity"/>
    <property type="evidence" value="ECO:0007669"/>
    <property type="project" value="InterPro"/>
</dbReference>
<dbReference type="AlphaFoldDB" id="A0A3M0L9P5"/>
<feature type="domain" description="P-type ATPase A" evidence="1">
    <location>
        <begin position="457"/>
        <end position="513"/>
    </location>
</feature>
<accession>A0A3M0L9P5</accession>
<keyword evidence="4" id="KW-1185">Reference proteome</keyword>
<dbReference type="GO" id="GO:0005886">
    <property type="term" value="C:plasma membrane"/>
    <property type="evidence" value="ECO:0007669"/>
    <property type="project" value="TreeGrafter"/>
</dbReference>
<dbReference type="GO" id="GO:0005524">
    <property type="term" value="F:ATP binding"/>
    <property type="evidence" value="ECO:0007669"/>
    <property type="project" value="InterPro"/>
</dbReference>
<dbReference type="InterPro" id="IPR059000">
    <property type="entry name" value="ATPase_P-type_domA"/>
</dbReference>
<dbReference type="Pfam" id="PF16209">
    <property type="entry name" value="PhoLip_ATPase_N"/>
    <property type="match status" value="1"/>
</dbReference>
<dbReference type="GO" id="GO:0005783">
    <property type="term" value="C:endoplasmic reticulum"/>
    <property type="evidence" value="ECO:0007669"/>
    <property type="project" value="TreeGrafter"/>
</dbReference>
<sequence length="557" mass="62730">MLLSNILQQTIHTTCAGEEKRVGTRTVVVGRRPVSDTEVYVAQKFCNNRIISSKYTLWNFLPKNLFEQFRRIANFYFLIIFLVQPETVSYCSVSCCLEKETNPQLSTTTLQEAVESDEVTSESPFLQVKQPQLPQSFLIWLVFQALHQLCCLPLDMLKHLNVLPKLRGPELETIFKVWPDQCHVQGKYDLPAPAGHTIPDTGQDAIGLLGHLGTLLAHVQPAVDQYPQVPFLLGTVQPHRPQPITLQGVIVAKVQDSALGLIKLHLVRLCLSIQLFQISLQSHPTFQQIDKHSQLSVIRKFTNQRFNTHIHAINKNIEQNWPQHRPLRDTTGDWPPAGCSTIHHHSLGLAIQTVPNPAKSAPVQAMGCQLIQECAVGDSVKSLAEIQIDNIHSTSCIHQEGHLVIKGDQVIVDTPTSPVTSGLPLFFVITVTAIKQGYEDWLRHRADNEVNKSNIFVVENAKQVRKESEKIKVGDVVEVKADETFPCDLIFLASSSSDGICYVTTASLDGESNFKAEFHTKLHSDRSKNFQFLRFKRSHRKELRPNIPLVRWIYNGL</sequence>
<dbReference type="OrthoDB" id="9400903at2759"/>
<dbReference type="NCBIfam" id="TIGR01494">
    <property type="entry name" value="ATPase_P-type"/>
    <property type="match status" value="1"/>
</dbReference>
<dbReference type="PANTHER" id="PTHR24092">
    <property type="entry name" value="PROBABLE PHOSPHOLIPID-TRANSPORTING ATPASE"/>
    <property type="match status" value="1"/>
</dbReference>